<accession>A0A3P8LCS5</accession>
<name>A0A3P8LCS5_9TREM</name>
<gene>
    <name evidence="1" type="ORF">ECPE_LOCUS16004</name>
</gene>
<keyword evidence="2" id="KW-1185">Reference proteome</keyword>
<dbReference type="EMBL" id="UZAN01062592">
    <property type="protein sequence ID" value="VDP93276.1"/>
    <property type="molecule type" value="Genomic_DNA"/>
</dbReference>
<dbReference type="AlphaFoldDB" id="A0A3P8LCS5"/>
<evidence type="ECO:0000313" key="1">
    <source>
        <dbReference type="EMBL" id="VDP93276.1"/>
    </source>
</evidence>
<dbReference type="Proteomes" id="UP000272942">
    <property type="component" value="Unassembled WGS sequence"/>
</dbReference>
<protein>
    <submittedName>
        <fullName evidence="1">Uncharacterized protein</fullName>
    </submittedName>
</protein>
<evidence type="ECO:0000313" key="2">
    <source>
        <dbReference type="Proteomes" id="UP000272942"/>
    </source>
</evidence>
<proteinExistence type="predicted"/>
<dbReference type="OrthoDB" id="68437at2759"/>
<organism evidence="1 2">
    <name type="scientific">Echinostoma caproni</name>
    <dbReference type="NCBI Taxonomy" id="27848"/>
    <lineage>
        <taxon>Eukaryota</taxon>
        <taxon>Metazoa</taxon>
        <taxon>Spiralia</taxon>
        <taxon>Lophotrochozoa</taxon>
        <taxon>Platyhelminthes</taxon>
        <taxon>Trematoda</taxon>
        <taxon>Digenea</taxon>
        <taxon>Plagiorchiida</taxon>
        <taxon>Echinostomata</taxon>
        <taxon>Echinostomatoidea</taxon>
        <taxon>Echinostomatidae</taxon>
        <taxon>Echinostoma</taxon>
    </lineage>
</organism>
<reference evidence="1 2" key="1">
    <citation type="submission" date="2018-11" db="EMBL/GenBank/DDBJ databases">
        <authorList>
            <consortium name="Pathogen Informatics"/>
        </authorList>
    </citation>
    <scope>NUCLEOTIDE SEQUENCE [LARGE SCALE GENOMIC DNA]</scope>
    <source>
        <strain evidence="1 2">Egypt</strain>
    </source>
</reference>
<sequence length="210" mass="23375">MKDQLMRQINPLTITRPHVTVDALVQLSTYLTETGYSQLAFPVLLLQEYLTRPCILSQANLSCASSTSNLLVRLKLMELCCYLNLENGIAHHQGFLGNLGPNEDEIAKALIDEASQSGRKVCSRLTTSWLEIAERLIQLSQGTSARQYLELAERFGTGQLHQRRLLFAKAKLALVEGQYGLSRNFLAELSVSSTRVKLCEVVLVLIVVKA</sequence>